<dbReference type="InterPro" id="IPR000873">
    <property type="entry name" value="AMP-dep_synth/lig_dom"/>
</dbReference>
<comment type="similarity">
    <text evidence="1">Belongs to the ATP-dependent AMP-binding enzyme family.</text>
</comment>
<protein>
    <submittedName>
        <fullName evidence="4">AMP-binding protein</fullName>
    </submittedName>
</protein>
<evidence type="ECO:0000313" key="5">
    <source>
        <dbReference type="Proteomes" id="UP000438093"/>
    </source>
</evidence>
<keyword evidence="2" id="KW-0436">Ligase</keyword>
<evidence type="ECO:0000256" key="1">
    <source>
        <dbReference type="ARBA" id="ARBA00006432"/>
    </source>
</evidence>
<dbReference type="PANTHER" id="PTHR43201:SF5">
    <property type="entry name" value="MEDIUM-CHAIN ACYL-COA LIGASE ACSF2, MITOCHONDRIAL"/>
    <property type="match status" value="1"/>
</dbReference>
<name>A0A6N7RS76_9ACTN</name>
<feature type="domain" description="AMP-dependent synthetase/ligase" evidence="3">
    <location>
        <begin position="11"/>
        <end position="340"/>
    </location>
</feature>
<dbReference type="GO" id="GO:0006631">
    <property type="term" value="P:fatty acid metabolic process"/>
    <property type="evidence" value="ECO:0007669"/>
    <property type="project" value="TreeGrafter"/>
</dbReference>
<dbReference type="PANTHER" id="PTHR43201">
    <property type="entry name" value="ACYL-COA SYNTHETASE"/>
    <property type="match status" value="1"/>
</dbReference>
<dbReference type="Gene3D" id="3.40.50.12780">
    <property type="entry name" value="N-terminal domain of ligase-like"/>
    <property type="match status" value="1"/>
</dbReference>
<sequence>MFLHLDQHAGVHTALKDTAGRSLTYEQLRQDIETIKRKLPTRTLAFCMCTNTVGCVVGYLAMVEAGVVPVMLSASISDDFLGNLLETYKPSIVWFPAESKKDFDAEPVLELNGYRLAFTDAPVCPLNDEIELCMSTSGSTGSPKLVRYKQGNLEANARNVAKAFSWTSKERAFADLGLQYTMGLNVVNTHLFVGATVLLCDYNPISNEYWNYLEHERATNITGVPFTFEIFSRLHFFQKELPHLTTIAQGGGKLSDKRFRDLANYAEATGKRFFATFGTTETSARLAYLPPELAREKIGSIGGPIPEGELFLIDERGERIDDPVAEGEMCYSGPNVTMGYATRRSDLLLGDEWQGTYRTGDLARRDEGGCYYITGRLSRFVKLLGHRVSLDECEQILLQENDVVAACVGNDQKIVVFVEGVDDAAPHAESLRKAIGIRPSQCEGRSISVIPRNETGKIQYKLLDAEVCCG</sequence>
<dbReference type="InterPro" id="IPR042099">
    <property type="entry name" value="ANL_N_sf"/>
</dbReference>
<organism evidence="4 5">
    <name type="scientific">Eggerthella guodeyinii</name>
    <dbReference type="NCBI Taxonomy" id="2690837"/>
    <lineage>
        <taxon>Bacteria</taxon>
        <taxon>Bacillati</taxon>
        <taxon>Actinomycetota</taxon>
        <taxon>Coriobacteriia</taxon>
        <taxon>Eggerthellales</taxon>
        <taxon>Eggerthellaceae</taxon>
        <taxon>Eggerthella</taxon>
    </lineage>
</organism>
<accession>A0A6N7RS76</accession>
<dbReference type="SUPFAM" id="SSF56801">
    <property type="entry name" value="Acetyl-CoA synthetase-like"/>
    <property type="match status" value="1"/>
</dbReference>
<dbReference type="Proteomes" id="UP000438093">
    <property type="component" value="Unassembled WGS sequence"/>
</dbReference>
<dbReference type="RefSeq" id="WP_154334945.1">
    <property type="nucleotide sequence ID" value="NZ_VTFY01000021.1"/>
</dbReference>
<gene>
    <name evidence="4" type="ORF">GJG86_16430</name>
</gene>
<dbReference type="InterPro" id="IPR045851">
    <property type="entry name" value="AMP-bd_C_sf"/>
</dbReference>
<evidence type="ECO:0000256" key="2">
    <source>
        <dbReference type="ARBA" id="ARBA00022598"/>
    </source>
</evidence>
<reference evidence="5" key="1">
    <citation type="submission" date="2019-08" db="EMBL/GenBank/DDBJ databases">
        <title>Arthrobacter sp. nov., isolated from plateau pika and Tibetan wild ass.</title>
        <authorList>
            <person name="Ge Y."/>
        </authorList>
    </citation>
    <scope>NUCLEOTIDE SEQUENCE [LARGE SCALE GENOMIC DNA]</scope>
    <source>
        <strain evidence="5">HF-4214</strain>
    </source>
</reference>
<evidence type="ECO:0000259" key="3">
    <source>
        <dbReference type="Pfam" id="PF00501"/>
    </source>
</evidence>
<dbReference type="AlphaFoldDB" id="A0A6N7RS76"/>
<keyword evidence="5" id="KW-1185">Reference proteome</keyword>
<dbReference type="EMBL" id="VTFY01000021">
    <property type="protein sequence ID" value="MRX84064.1"/>
    <property type="molecule type" value="Genomic_DNA"/>
</dbReference>
<evidence type="ECO:0000313" key="4">
    <source>
        <dbReference type="EMBL" id="MRX84064.1"/>
    </source>
</evidence>
<dbReference type="Gene3D" id="3.30.300.30">
    <property type="match status" value="1"/>
</dbReference>
<dbReference type="Pfam" id="PF00501">
    <property type="entry name" value="AMP-binding"/>
    <property type="match status" value="1"/>
</dbReference>
<comment type="caution">
    <text evidence="4">The sequence shown here is derived from an EMBL/GenBank/DDBJ whole genome shotgun (WGS) entry which is preliminary data.</text>
</comment>
<dbReference type="GO" id="GO:0031956">
    <property type="term" value="F:medium-chain fatty acid-CoA ligase activity"/>
    <property type="evidence" value="ECO:0007669"/>
    <property type="project" value="TreeGrafter"/>
</dbReference>
<proteinExistence type="inferred from homology"/>